<evidence type="ECO:0000256" key="3">
    <source>
        <dbReference type="ARBA" id="ARBA00022448"/>
    </source>
</evidence>
<dbReference type="PANTHER" id="PTHR21716:SF53">
    <property type="entry name" value="PERMEASE PERM-RELATED"/>
    <property type="match status" value="1"/>
</dbReference>
<evidence type="ECO:0000256" key="4">
    <source>
        <dbReference type="ARBA" id="ARBA00022475"/>
    </source>
</evidence>
<keyword evidence="7 9" id="KW-0472">Membrane</keyword>
<sequence length="413" mass="45274">MKRFDKLVHNRKLIYALAALVAGILCAVVIFFIVFANIDSISGFFEGVTRVLAPVIIGLILAYIIDPVAKFFETKVFAKMKKEGLRRTLSAVIALVLVLTLITVFIGTLIPNLISSISMLIDNADTYYATIEKAVDYVNSLGFGLHIDLSAIEASVRNWLGDFVNNLSNNLSSILNTTKDIGTVLLNIVIGVILAVYILFSKKYLLNGLQRLRKAILTPKRYESNTRFWNRCHDIFTQYIGCNIIDAMIVGGSNAIFMLILGMPYVPLVSFVVGVANLIPTFGPIIGGAIGALVLVLVKPSYALWFLIFTIGIQILDAYVIKPRLFSSSIGLAPVWTLIAITVGGNLFGIIGILLAIPVAAILTFIYDERFVPWLQKKSQARAARAKGAAEQPDDIGEEAVQQETQIVDDTEE</sequence>
<evidence type="ECO:0000256" key="9">
    <source>
        <dbReference type="SAM" id="Phobius"/>
    </source>
</evidence>
<evidence type="ECO:0000256" key="6">
    <source>
        <dbReference type="ARBA" id="ARBA00022989"/>
    </source>
</evidence>
<feature type="transmembrane region" description="Helical" evidence="9">
    <location>
        <begin position="285"/>
        <end position="313"/>
    </location>
</feature>
<feature type="transmembrane region" description="Helical" evidence="9">
    <location>
        <begin position="347"/>
        <end position="367"/>
    </location>
</feature>
<evidence type="ECO:0000313" key="10">
    <source>
        <dbReference type="EMBL" id="MBK6088043.1"/>
    </source>
</evidence>
<dbReference type="AlphaFoldDB" id="A0A934WQJ0"/>
<dbReference type="GO" id="GO:0055085">
    <property type="term" value="P:transmembrane transport"/>
    <property type="evidence" value="ECO:0007669"/>
    <property type="project" value="TreeGrafter"/>
</dbReference>
<feature type="transmembrane region" description="Helical" evidence="9">
    <location>
        <begin position="181"/>
        <end position="200"/>
    </location>
</feature>
<comment type="subcellular location">
    <subcellularLocation>
        <location evidence="1">Cell membrane</location>
        <topology evidence="1">Multi-pass membrane protein</topology>
    </subcellularLocation>
</comment>
<name>A0A934WQJ0_9FIRM</name>
<reference evidence="10" key="1">
    <citation type="submission" date="2021-01" db="EMBL/GenBank/DDBJ databases">
        <title>Genome public.</title>
        <authorList>
            <person name="Liu C."/>
            <person name="Sun Q."/>
        </authorList>
    </citation>
    <scope>NUCLEOTIDE SEQUENCE</scope>
    <source>
        <strain evidence="10">M6</strain>
    </source>
</reference>
<evidence type="ECO:0000313" key="11">
    <source>
        <dbReference type="Proteomes" id="UP000633365"/>
    </source>
</evidence>
<dbReference type="EMBL" id="JAEQMG010000048">
    <property type="protein sequence ID" value="MBK6088043.1"/>
    <property type="molecule type" value="Genomic_DNA"/>
</dbReference>
<evidence type="ECO:0000256" key="8">
    <source>
        <dbReference type="SAM" id="MobiDB-lite"/>
    </source>
</evidence>
<dbReference type="Pfam" id="PF01594">
    <property type="entry name" value="AI-2E_transport"/>
    <property type="match status" value="1"/>
</dbReference>
<keyword evidence="5 9" id="KW-0812">Transmembrane</keyword>
<feature type="transmembrane region" description="Helical" evidence="9">
    <location>
        <begin position="89"/>
        <end position="110"/>
    </location>
</feature>
<proteinExistence type="inferred from homology"/>
<dbReference type="PANTHER" id="PTHR21716">
    <property type="entry name" value="TRANSMEMBRANE PROTEIN"/>
    <property type="match status" value="1"/>
</dbReference>
<evidence type="ECO:0000256" key="2">
    <source>
        <dbReference type="ARBA" id="ARBA00009773"/>
    </source>
</evidence>
<keyword evidence="4" id="KW-1003">Cell membrane</keyword>
<dbReference type="PRINTS" id="PR00173">
    <property type="entry name" value="EDTRNSPORT"/>
</dbReference>
<comment type="caution">
    <text evidence="10">The sequence shown here is derived from an EMBL/GenBank/DDBJ whole genome shotgun (WGS) entry which is preliminary data.</text>
</comment>
<evidence type="ECO:0000256" key="1">
    <source>
        <dbReference type="ARBA" id="ARBA00004651"/>
    </source>
</evidence>
<keyword evidence="11" id="KW-1185">Reference proteome</keyword>
<organism evidence="10 11">
    <name type="scientific">Ruminococcus difficilis</name>
    <dbReference type="NCBI Taxonomy" id="2763069"/>
    <lineage>
        <taxon>Bacteria</taxon>
        <taxon>Bacillati</taxon>
        <taxon>Bacillota</taxon>
        <taxon>Clostridia</taxon>
        <taxon>Eubacteriales</taxon>
        <taxon>Oscillospiraceae</taxon>
        <taxon>Ruminococcus</taxon>
    </lineage>
</organism>
<dbReference type="GO" id="GO:0005886">
    <property type="term" value="C:plasma membrane"/>
    <property type="evidence" value="ECO:0007669"/>
    <property type="project" value="UniProtKB-SubCell"/>
</dbReference>
<dbReference type="InterPro" id="IPR002549">
    <property type="entry name" value="AI-2E-like"/>
</dbReference>
<feature type="region of interest" description="Disordered" evidence="8">
    <location>
        <begin position="385"/>
        <end position="413"/>
    </location>
</feature>
<feature type="transmembrane region" description="Helical" evidence="9">
    <location>
        <begin position="12"/>
        <end position="36"/>
    </location>
</feature>
<dbReference type="RefSeq" id="WP_186832952.1">
    <property type="nucleotide sequence ID" value="NZ_JAEQMG010000048.1"/>
</dbReference>
<evidence type="ECO:0000256" key="5">
    <source>
        <dbReference type="ARBA" id="ARBA00022692"/>
    </source>
</evidence>
<comment type="similarity">
    <text evidence="2">Belongs to the autoinducer-2 exporter (AI-2E) (TC 2.A.86) family.</text>
</comment>
<keyword evidence="6 9" id="KW-1133">Transmembrane helix</keyword>
<feature type="transmembrane region" description="Helical" evidence="9">
    <location>
        <begin position="48"/>
        <end position="69"/>
    </location>
</feature>
<accession>A0A934WQJ0</accession>
<gene>
    <name evidence="10" type="ORF">JKK62_05155</name>
</gene>
<dbReference type="Proteomes" id="UP000633365">
    <property type="component" value="Unassembled WGS sequence"/>
</dbReference>
<evidence type="ECO:0000256" key="7">
    <source>
        <dbReference type="ARBA" id="ARBA00023136"/>
    </source>
</evidence>
<protein>
    <submittedName>
        <fullName evidence="10">AI-2E family transporter</fullName>
    </submittedName>
</protein>
<keyword evidence="3" id="KW-0813">Transport</keyword>